<keyword evidence="7" id="KW-0378">Hydrolase</keyword>
<dbReference type="InterPro" id="IPR019954">
    <property type="entry name" value="Ubiquitin_CS"/>
</dbReference>
<comment type="similarity">
    <text evidence="2">Belongs to the peptidase C19 family. USP14/UBP6 subfamily.</text>
</comment>
<reference evidence="14" key="1">
    <citation type="submission" date="2013-04" db="EMBL/GenBank/DDBJ databases">
        <authorList>
            <person name="Qu J."/>
            <person name="Murali S.C."/>
            <person name="Bandaranaike D."/>
            <person name="Bellair M."/>
            <person name="Blankenburg K."/>
            <person name="Chao H."/>
            <person name="Dinh H."/>
            <person name="Doddapaneni H."/>
            <person name="Downs B."/>
            <person name="Dugan-Rocha S."/>
            <person name="Elkadiri S."/>
            <person name="Gnanaolivu R.D."/>
            <person name="Hernandez B."/>
            <person name="Javaid M."/>
            <person name="Jayaseelan J.C."/>
            <person name="Lee S."/>
            <person name="Li M."/>
            <person name="Ming W."/>
            <person name="Munidasa M."/>
            <person name="Muniz J."/>
            <person name="Nguyen L."/>
            <person name="Ongeri F."/>
            <person name="Osuji N."/>
            <person name="Pu L.-L."/>
            <person name="Puazo M."/>
            <person name="Qu C."/>
            <person name="Quiroz J."/>
            <person name="Raj R."/>
            <person name="Weissenberger G."/>
            <person name="Xin Y."/>
            <person name="Zou X."/>
            <person name="Han Y."/>
            <person name="Richards S."/>
            <person name="Worley K."/>
            <person name="Muzny D."/>
            <person name="Gibbs R."/>
        </authorList>
    </citation>
    <scope>NUCLEOTIDE SEQUENCE</scope>
    <source>
        <strain evidence="14">Sampled in the wild</strain>
    </source>
</reference>
<dbReference type="CDD" id="cd16104">
    <property type="entry name" value="Ubl_USP14_like"/>
    <property type="match status" value="1"/>
</dbReference>
<comment type="catalytic activity">
    <reaction evidence="1">
        <text>Thiol-dependent hydrolysis of ester, thioester, amide, peptide and isopeptide bonds formed by the C-terminal Gly of ubiquitin (a 76-residue protein attached to proteins as an intracellular targeting signal).</text>
        <dbReference type="EC" id="3.4.19.12"/>
    </reaction>
</comment>
<feature type="domain" description="USP" evidence="13">
    <location>
        <begin position="106"/>
        <end position="272"/>
    </location>
</feature>
<dbReference type="InterPro" id="IPR018200">
    <property type="entry name" value="USP_CS"/>
</dbReference>
<evidence type="ECO:0000259" key="12">
    <source>
        <dbReference type="PROSITE" id="PS50053"/>
    </source>
</evidence>
<keyword evidence="6" id="KW-0833">Ubl conjugation pathway</keyword>
<dbReference type="FunFam" id="3.10.20.90:FF:000119">
    <property type="entry name" value="Ubiquitin carboxyl-terminal hydrolase 14"/>
    <property type="match status" value="1"/>
</dbReference>
<evidence type="ECO:0000313" key="14">
    <source>
        <dbReference type="EMBL" id="KAG8237478.1"/>
    </source>
</evidence>
<dbReference type="SMART" id="SM00213">
    <property type="entry name" value="UBQ"/>
    <property type="match status" value="1"/>
</dbReference>
<dbReference type="OrthoDB" id="333239at2759"/>
<dbReference type="Pfam" id="PF00240">
    <property type="entry name" value="ubiquitin"/>
    <property type="match status" value="1"/>
</dbReference>
<evidence type="ECO:0000256" key="5">
    <source>
        <dbReference type="ARBA" id="ARBA00022670"/>
    </source>
</evidence>
<sequence length="272" mass="30282">MPTYKVKVKWGKETYPDVEANTDEDPLVFKAQLFDLTGVQPERQKVMLKGMTLRDSDWGNIKLKDGVTVLMMGSKEEDVPKEPVEKTLFVEDMSETELATALDLPAGLINLGNTCYMNATVQCLKTVPELRESLKKFSGVMYRCRNLSGLQRKRIPLLSVGGSGGGSTMSAAQSITAAMRDLYDLMDRRGIGSLANAQGLAIHPLTLLQVLHTAFPRFAEKTDHGGFVQQLLIGLHQSGWIRKILIKLEFRKIHQNSALDYFCGLSVGYDER</sequence>
<dbReference type="Proteomes" id="UP000792457">
    <property type="component" value="Unassembled WGS sequence"/>
</dbReference>
<keyword evidence="8" id="KW-0788">Thiol protease</keyword>
<evidence type="ECO:0000256" key="11">
    <source>
        <dbReference type="ARBA" id="ARBA00032096"/>
    </source>
</evidence>
<dbReference type="Gene3D" id="3.90.70.10">
    <property type="entry name" value="Cysteine proteinases"/>
    <property type="match status" value="1"/>
</dbReference>
<evidence type="ECO:0000256" key="4">
    <source>
        <dbReference type="ARBA" id="ARBA00014611"/>
    </source>
</evidence>
<dbReference type="PROSITE" id="PS00972">
    <property type="entry name" value="USP_1"/>
    <property type="match status" value="1"/>
</dbReference>
<dbReference type="PROSITE" id="PS50235">
    <property type="entry name" value="USP_3"/>
    <property type="match status" value="1"/>
</dbReference>
<evidence type="ECO:0000256" key="10">
    <source>
        <dbReference type="ARBA" id="ARBA00029889"/>
    </source>
</evidence>
<evidence type="ECO:0000256" key="1">
    <source>
        <dbReference type="ARBA" id="ARBA00000707"/>
    </source>
</evidence>
<dbReference type="GO" id="GO:0043161">
    <property type="term" value="P:proteasome-mediated ubiquitin-dependent protein catabolic process"/>
    <property type="evidence" value="ECO:0007669"/>
    <property type="project" value="InterPro"/>
</dbReference>
<dbReference type="SUPFAM" id="SSF54236">
    <property type="entry name" value="Ubiquitin-like"/>
    <property type="match status" value="1"/>
</dbReference>
<evidence type="ECO:0000256" key="9">
    <source>
        <dbReference type="ARBA" id="ARBA00029877"/>
    </source>
</evidence>
<gene>
    <name evidence="14" type="ORF">J437_LFUL015697</name>
</gene>
<keyword evidence="5" id="KW-0645">Protease</keyword>
<dbReference type="InterPro" id="IPR038765">
    <property type="entry name" value="Papain-like_cys_pep_sf"/>
</dbReference>
<organism evidence="14 15">
    <name type="scientific">Ladona fulva</name>
    <name type="common">Scarce chaser dragonfly</name>
    <name type="synonym">Libellula fulva</name>
    <dbReference type="NCBI Taxonomy" id="123851"/>
    <lineage>
        <taxon>Eukaryota</taxon>
        <taxon>Metazoa</taxon>
        <taxon>Ecdysozoa</taxon>
        <taxon>Arthropoda</taxon>
        <taxon>Hexapoda</taxon>
        <taxon>Insecta</taxon>
        <taxon>Pterygota</taxon>
        <taxon>Palaeoptera</taxon>
        <taxon>Odonata</taxon>
        <taxon>Epiprocta</taxon>
        <taxon>Anisoptera</taxon>
        <taxon>Libelluloidea</taxon>
        <taxon>Libellulidae</taxon>
        <taxon>Ladona</taxon>
    </lineage>
</organism>
<comment type="caution">
    <text evidence="14">The sequence shown here is derived from an EMBL/GenBank/DDBJ whole genome shotgun (WGS) entry which is preliminary data.</text>
</comment>
<protein>
    <recommendedName>
        <fullName evidence="4">Ubiquitin carboxyl-terminal hydrolase 14</fullName>
        <ecNumber evidence="3">3.4.19.12</ecNumber>
    </recommendedName>
    <alternativeName>
        <fullName evidence="9">Deubiquitinating enzyme 14</fullName>
    </alternativeName>
    <alternativeName>
        <fullName evidence="10">Ubiquitin thioesterase 14</fullName>
    </alternativeName>
    <alternativeName>
        <fullName evidence="11">Ubiquitin-specific-processing protease 14</fullName>
    </alternativeName>
</protein>
<dbReference type="PROSITE" id="PS50053">
    <property type="entry name" value="UBIQUITIN_2"/>
    <property type="match status" value="1"/>
</dbReference>
<dbReference type="InterPro" id="IPR028889">
    <property type="entry name" value="USP"/>
</dbReference>
<dbReference type="InterPro" id="IPR044635">
    <property type="entry name" value="UBP14-like"/>
</dbReference>
<evidence type="ECO:0000256" key="2">
    <source>
        <dbReference type="ARBA" id="ARBA00008739"/>
    </source>
</evidence>
<dbReference type="GO" id="GO:0016579">
    <property type="term" value="P:protein deubiquitination"/>
    <property type="evidence" value="ECO:0007669"/>
    <property type="project" value="InterPro"/>
</dbReference>
<dbReference type="EC" id="3.4.19.12" evidence="3"/>
<dbReference type="Gene3D" id="3.10.20.90">
    <property type="entry name" value="Phosphatidylinositol 3-kinase Catalytic Subunit, Chain A, domain 1"/>
    <property type="match status" value="1"/>
</dbReference>
<dbReference type="PROSITE" id="PS00299">
    <property type="entry name" value="UBIQUITIN_1"/>
    <property type="match status" value="1"/>
</dbReference>
<feature type="domain" description="Ubiquitin-like" evidence="12">
    <location>
        <begin position="4"/>
        <end position="78"/>
    </location>
</feature>
<proteinExistence type="inferred from homology"/>
<evidence type="ECO:0000256" key="7">
    <source>
        <dbReference type="ARBA" id="ARBA00022801"/>
    </source>
</evidence>
<dbReference type="PANTHER" id="PTHR43982:SF1">
    <property type="entry name" value="UBIQUITIN CARBOXYL-TERMINAL HYDROLASE 14"/>
    <property type="match status" value="1"/>
</dbReference>
<accession>A0A8K0KSH5</accession>
<evidence type="ECO:0000313" key="15">
    <source>
        <dbReference type="Proteomes" id="UP000792457"/>
    </source>
</evidence>
<dbReference type="PANTHER" id="PTHR43982">
    <property type="entry name" value="UBIQUITIN CARBOXYL-TERMINAL HYDROLASE"/>
    <property type="match status" value="1"/>
</dbReference>
<evidence type="ECO:0000256" key="3">
    <source>
        <dbReference type="ARBA" id="ARBA00012759"/>
    </source>
</evidence>
<dbReference type="AlphaFoldDB" id="A0A8K0KSH5"/>
<dbReference type="GO" id="GO:0070628">
    <property type="term" value="F:proteasome binding"/>
    <property type="evidence" value="ECO:0007669"/>
    <property type="project" value="TreeGrafter"/>
</dbReference>
<dbReference type="SUPFAM" id="SSF54001">
    <property type="entry name" value="Cysteine proteinases"/>
    <property type="match status" value="1"/>
</dbReference>
<name>A0A8K0KSH5_LADFU</name>
<keyword evidence="15" id="KW-1185">Reference proteome</keyword>
<evidence type="ECO:0000259" key="13">
    <source>
        <dbReference type="PROSITE" id="PS50235"/>
    </source>
</evidence>
<reference evidence="14" key="2">
    <citation type="submission" date="2017-10" db="EMBL/GenBank/DDBJ databases">
        <title>Ladona fulva Genome sequencing and assembly.</title>
        <authorList>
            <person name="Murali S."/>
            <person name="Richards S."/>
            <person name="Bandaranaike D."/>
            <person name="Bellair M."/>
            <person name="Blankenburg K."/>
            <person name="Chao H."/>
            <person name="Dinh H."/>
            <person name="Doddapaneni H."/>
            <person name="Dugan-Rocha S."/>
            <person name="Elkadiri S."/>
            <person name="Gnanaolivu R."/>
            <person name="Hernandez B."/>
            <person name="Skinner E."/>
            <person name="Javaid M."/>
            <person name="Lee S."/>
            <person name="Li M."/>
            <person name="Ming W."/>
            <person name="Munidasa M."/>
            <person name="Muniz J."/>
            <person name="Nguyen L."/>
            <person name="Hughes D."/>
            <person name="Osuji N."/>
            <person name="Pu L.-L."/>
            <person name="Puazo M."/>
            <person name="Qu C."/>
            <person name="Quiroz J."/>
            <person name="Raj R."/>
            <person name="Weissenberger G."/>
            <person name="Xin Y."/>
            <person name="Zou X."/>
            <person name="Han Y."/>
            <person name="Worley K."/>
            <person name="Muzny D."/>
            <person name="Gibbs R."/>
        </authorList>
    </citation>
    <scope>NUCLEOTIDE SEQUENCE</scope>
    <source>
        <strain evidence="14">Sampled in the wild</strain>
    </source>
</reference>
<dbReference type="InterPro" id="IPR000626">
    <property type="entry name" value="Ubiquitin-like_dom"/>
</dbReference>
<evidence type="ECO:0000256" key="8">
    <source>
        <dbReference type="ARBA" id="ARBA00022807"/>
    </source>
</evidence>
<evidence type="ECO:0000256" key="6">
    <source>
        <dbReference type="ARBA" id="ARBA00022786"/>
    </source>
</evidence>
<dbReference type="GO" id="GO:0004843">
    <property type="term" value="F:cysteine-type deubiquitinase activity"/>
    <property type="evidence" value="ECO:0007669"/>
    <property type="project" value="UniProtKB-EC"/>
</dbReference>
<dbReference type="GO" id="GO:0061136">
    <property type="term" value="P:regulation of proteasomal protein catabolic process"/>
    <property type="evidence" value="ECO:0007669"/>
    <property type="project" value="TreeGrafter"/>
</dbReference>
<dbReference type="InterPro" id="IPR001394">
    <property type="entry name" value="Peptidase_C19_UCH"/>
</dbReference>
<dbReference type="InterPro" id="IPR029071">
    <property type="entry name" value="Ubiquitin-like_domsf"/>
</dbReference>
<dbReference type="EMBL" id="KZ309174">
    <property type="protein sequence ID" value="KAG8237478.1"/>
    <property type="molecule type" value="Genomic_DNA"/>
</dbReference>
<dbReference type="Pfam" id="PF00443">
    <property type="entry name" value="UCH"/>
    <property type="match status" value="1"/>
</dbReference>